<dbReference type="InterPro" id="IPR009057">
    <property type="entry name" value="Homeodomain-like_sf"/>
</dbReference>
<dbReference type="InterPro" id="IPR037923">
    <property type="entry name" value="HTH-like"/>
</dbReference>
<reference evidence="5 6" key="1">
    <citation type="submission" date="2020-08" db="EMBL/GenBank/DDBJ databases">
        <title>Oceanospirillum sp. nov. isolated from marine sediment.</title>
        <authorList>
            <person name="Ji X."/>
        </authorList>
    </citation>
    <scope>NUCLEOTIDE SEQUENCE [LARGE SCALE GENOMIC DNA]</scope>
    <source>
        <strain evidence="5 6">D5</strain>
    </source>
</reference>
<gene>
    <name evidence="5" type="ORF">H4O21_22600</name>
</gene>
<evidence type="ECO:0000256" key="2">
    <source>
        <dbReference type="ARBA" id="ARBA00023125"/>
    </source>
</evidence>
<dbReference type="InterPro" id="IPR003313">
    <property type="entry name" value="AraC-bd"/>
</dbReference>
<dbReference type="SUPFAM" id="SSF46689">
    <property type="entry name" value="Homeodomain-like"/>
    <property type="match status" value="2"/>
</dbReference>
<keyword evidence="3" id="KW-0804">Transcription</keyword>
<dbReference type="RefSeq" id="WP_182811580.1">
    <property type="nucleotide sequence ID" value="NZ_JACJFM010000053.1"/>
</dbReference>
<keyword evidence="1" id="KW-0805">Transcription regulation</keyword>
<dbReference type="SUPFAM" id="SSF51215">
    <property type="entry name" value="Regulatory protein AraC"/>
    <property type="match status" value="1"/>
</dbReference>
<dbReference type="InterPro" id="IPR018060">
    <property type="entry name" value="HTH_AraC"/>
</dbReference>
<dbReference type="PANTHER" id="PTHR46796">
    <property type="entry name" value="HTH-TYPE TRANSCRIPTIONAL ACTIVATOR RHAS-RELATED"/>
    <property type="match status" value="1"/>
</dbReference>
<keyword evidence="6" id="KW-1185">Reference proteome</keyword>
<dbReference type="InterPro" id="IPR050204">
    <property type="entry name" value="AraC_XylS_family_regulators"/>
</dbReference>
<dbReference type="SMART" id="SM00342">
    <property type="entry name" value="HTH_ARAC"/>
    <property type="match status" value="1"/>
</dbReference>
<dbReference type="GO" id="GO:0043565">
    <property type="term" value="F:sequence-specific DNA binding"/>
    <property type="evidence" value="ECO:0007669"/>
    <property type="project" value="InterPro"/>
</dbReference>
<dbReference type="PROSITE" id="PS01124">
    <property type="entry name" value="HTH_ARAC_FAMILY_2"/>
    <property type="match status" value="1"/>
</dbReference>
<dbReference type="Pfam" id="PF02311">
    <property type="entry name" value="AraC_binding"/>
    <property type="match status" value="1"/>
</dbReference>
<evidence type="ECO:0000259" key="4">
    <source>
        <dbReference type="PROSITE" id="PS01124"/>
    </source>
</evidence>
<organism evidence="5 6">
    <name type="scientific">Oceanospirillum sediminis</name>
    <dbReference type="NCBI Taxonomy" id="2760088"/>
    <lineage>
        <taxon>Bacteria</taxon>
        <taxon>Pseudomonadati</taxon>
        <taxon>Pseudomonadota</taxon>
        <taxon>Gammaproteobacteria</taxon>
        <taxon>Oceanospirillales</taxon>
        <taxon>Oceanospirillaceae</taxon>
        <taxon>Oceanospirillum</taxon>
    </lineage>
</organism>
<sequence length="275" mass="32078">MKHDNQFQFARSQYLDQVMLLQAQIDDFSYSKHAHEEYSFGVTLAGRQDFFSSGAFHRSLPGNIIVFNPGEVHDGHSGTNDALRYRMVYIHPGQLEPMLMAAGVKSSRDFQITDNLIHDSLLRRHILNLAELIEQQDNKLQQECELYQLAARVAQRYGQYSPDRIVQRVDRLLLKARDYIHDNLMTEISLDDISQQASLSKYHFLRMFRQQYGITPHQYIINCRINKAREALEQGSCLEDIVFDCGFSDLSHLNRRFKPIYGMTPRQYQQHFSGK</sequence>
<dbReference type="PANTHER" id="PTHR46796:SF2">
    <property type="entry name" value="TRANSCRIPTIONAL REGULATORY PROTEIN"/>
    <property type="match status" value="1"/>
</dbReference>
<protein>
    <submittedName>
        <fullName evidence="5">AraC family transcriptional regulator</fullName>
    </submittedName>
</protein>
<dbReference type="AlphaFoldDB" id="A0A839IVM4"/>
<proteinExistence type="predicted"/>
<evidence type="ECO:0000313" key="5">
    <source>
        <dbReference type="EMBL" id="MBB1489405.1"/>
    </source>
</evidence>
<evidence type="ECO:0000313" key="6">
    <source>
        <dbReference type="Proteomes" id="UP000565262"/>
    </source>
</evidence>
<dbReference type="GO" id="GO:0003700">
    <property type="term" value="F:DNA-binding transcription factor activity"/>
    <property type="evidence" value="ECO:0007669"/>
    <property type="project" value="InterPro"/>
</dbReference>
<dbReference type="Pfam" id="PF12833">
    <property type="entry name" value="HTH_18"/>
    <property type="match status" value="1"/>
</dbReference>
<evidence type="ECO:0000256" key="1">
    <source>
        <dbReference type="ARBA" id="ARBA00023015"/>
    </source>
</evidence>
<keyword evidence="2" id="KW-0238">DNA-binding</keyword>
<feature type="domain" description="HTH araC/xylS-type" evidence="4">
    <location>
        <begin position="174"/>
        <end position="271"/>
    </location>
</feature>
<dbReference type="Proteomes" id="UP000565262">
    <property type="component" value="Unassembled WGS sequence"/>
</dbReference>
<comment type="caution">
    <text evidence="5">The sequence shown here is derived from an EMBL/GenBank/DDBJ whole genome shotgun (WGS) entry which is preliminary data.</text>
</comment>
<accession>A0A839IVM4</accession>
<dbReference type="Gene3D" id="1.10.10.60">
    <property type="entry name" value="Homeodomain-like"/>
    <property type="match status" value="2"/>
</dbReference>
<evidence type="ECO:0000256" key="3">
    <source>
        <dbReference type="ARBA" id="ARBA00023163"/>
    </source>
</evidence>
<dbReference type="EMBL" id="JACJFM010000053">
    <property type="protein sequence ID" value="MBB1489405.1"/>
    <property type="molecule type" value="Genomic_DNA"/>
</dbReference>
<name>A0A839IVM4_9GAMM</name>